<dbReference type="PROSITE" id="PS51387">
    <property type="entry name" value="FAD_PCMH"/>
    <property type="match status" value="1"/>
</dbReference>
<dbReference type="PANTHER" id="PTHR42973:SF39">
    <property type="entry name" value="FAD-BINDING PCMH-TYPE DOMAIN-CONTAINING PROTEIN"/>
    <property type="match status" value="1"/>
</dbReference>
<name>A0A1W6YZR3_9BORD</name>
<proteinExistence type="inferred from homology"/>
<keyword evidence="5" id="KW-0560">Oxidoreductase</keyword>
<dbReference type="Proteomes" id="UP000194139">
    <property type="component" value="Chromosome"/>
</dbReference>
<evidence type="ECO:0000313" key="8">
    <source>
        <dbReference type="Proteomes" id="UP000194139"/>
    </source>
</evidence>
<gene>
    <name evidence="7" type="ORF">CAL13_09915</name>
</gene>
<dbReference type="Gene3D" id="3.40.462.20">
    <property type="match status" value="1"/>
</dbReference>
<dbReference type="InterPro" id="IPR036318">
    <property type="entry name" value="FAD-bd_PCMH-like_sf"/>
</dbReference>
<evidence type="ECO:0000259" key="6">
    <source>
        <dbReference type="PROSITE" id="PS51387"/>
    </source>
</evidence>
<evidence type="ECO:0000313" key="7">
    <source>
        <dbReference type="EMBL" id="ARP86481.1"/>
    </source>
</evidence>
<dbReference type="InterPro" id="IPR006094">
    <property type="entry name" value="Oxid_FAD_bind_N"/>
</dbReference>
<dbReference type="Pfam" id="PF01565">
    <property type="entry name" value="FAD_binding_4"/>
    <property type="match status" value="1"/>
</dbReference>
<dbReference type="InterPro" id="IPR016167">
    <property type="entry name" value="FAD-bd_PCMH_sub1"/>
</dbReference>
<dbReference type="Gene3D" id="3.30.465.10">
    <property type="match status" value="1"/>
</dbReference>
<dbReference type="PANTHER" id="PTHR42973">
    <property type="entry name" value="BINDING OXIDOREDUCTASE, PUTATIVE (AFU_ORTHOLOGUE AFUA_1G17690)-RELATED"/>
    <property type="match status" value="1"/>
</dbReference>
<comment type="cofactor">
    <cofactor evidence="1">
        <name>FAD</name>
        <dbReference type="ChEBI" id="CHEBI:57692"/>
    </cofactor>
</comment>
<keyword evidence="4" id="KW-0274">FAD</keyword>
<comment type="similarity">
    <text evidence="2">Belongs to the oxygen-dependent FAD-linked oxidoreductase family.</text>
</comment>
<dbReference type="Gene3D" id="3.30.43.10">
    <property type="entry name" value="Uridine Diphospho-n-acetylenolpyruvylglucosamine Reductase, domain 2"/>
    <property type="match status" value="1"/>
</dbReference>
<keyword evidence="3" id="KW-0285">Flavoprotein</keyword>
<dbReference type="InterPro" id="IPR012951">
    <property type="entry name" value="BBE"/>
</dbReference>
<evidence type="ECO:0000256" key="1">
    <source>
        <dbReference type="ARBA" id="ARBA00001974"/>
    </source>
</evidence>
<organism evidence="7 8">
    <name type="scientific">Bordetella genomosp. 9</name>
    <dbReference type="NCBI Taxonomy" id="1416803"/>
    <lineage>
        <taxon>Bacteria</taxon>
        <taxon>Pseudomonadati</taxon>
        <taxon>Pseudomonadota</taxon>
        <taxon>Betaproteobacteria</taxon>
        <taxon>Burkholderiales</taxon>
        <taxon>Alcaligenaceae</taxon>
        <taxon>Bordetella</taxon>
    </lineage>
</organism>
<dbReference type="RefSeq" id="WP_086072258.1">
    <property type="nucleotide sequence ID" value="NZ_CP021109.1"/>
</dbReference>
<protein>
    <submittedName>
        <fullName evidence="7">FAD-linked oxidase</fullName>
    </submittedName>
</protein>
<dbReference type="GO" id="GO:0016491">
    <property type="term" value="F:oxidoreductase activity"/>
    <property type="evidence" value="ECO:0007669"/>
    <property type="project" value="UniProtKB-KW"/>
</dbReference>
<evidence type="ECO:0000256" key="3">
    <source>
        <dbReference type="ARBA" id="ARBA00022630"/>
    </source>
</evidence>
<dbReference type="InterPro" id="IPR050416">
    <property type="entry name" value="FAD-linked_Oxidoreductase"/>
</dbReference>
<dbReference type="InterPro" id="IPR016164">
    <property type="entry name" value="FAD-linked_Oxase-like_C"/>
</dbReference>
<dbReference type="SUPFAM" id="SSF55103">
    <property type="entry name" value="FAD-linked oxidases, C-terminal domain"/>
    <property type="match status" value="1"/>
</dbReference>
<evidence type="ECO:0000256" key="2">
    <source>
        <dbReference type="ARBA" id="ARBA00005466"/>
    </source>
</evidence>
<accession>A0A1W6YZR3</accession>
<dbReference type="EMBL" id="CP021109">
    <property type="protein sequence ID" value="ARP86481.1"/>
    <property type="molecule type" value="Genomic_DNA"/>
</dbReference>
<dbReference type="InterPro" id="IPR016166">
    <property type="entry name" value="FAD-bd_PCMH"/>
</dbReference>
<dbReference type="SUPFAM" id="SSF56176">
    <property type="entry name" value="FAD-binding/transporter-associated domain-like"/>
    <property type="match status" value="1"/>
</dbReference>
<dbReference type="InterPro" id="IPR016169">
    <property type="entry name" value="FAD-bd_PCMH_sub2"/>
</dbReference>
<keyword evidence="8" id="KW-1185">Reference proteome</keyword>
<evidence type="ECO:0000256" key="5">
    <source>
        <dbReference type="ARBA" id="ARBA00023002"/>
    </source>
</evidence>
<sequence>MFTLSHTAMDDLKAALRGRVITPSDAEYDETRRVWNAMIDRRPALIVRCAGVADVRCGVRFAHEHGLPLSVRGAGHNIAGSAVCDQGVMIDLSAMRSVRIDPQARRAYVEPGATLADFDHEAQAFGLATPLGINSTTGVAGLTLGGGFGWLSRRFGMTIDNLRAADVLTADGALHHASAAEQEDLFWAIRGGGGNFGVVTTFEFELHPLGPQIYGGLLVLPMEQAANALRAYRAAAAAMPEELTVWAVLRLAPPLPFLPPETHGKPVAVFAMCYSGDVEDGPQAVEPLRHFGTPYGEHLGAMPYVAWQKAFDPLLTPGARNYWKSHDFADLQDGLFDTLIDAAGRLPSPQCEIFLGQLGGKAGRVPPDAMAYANRDAKYIVNVHARWNDAADDAACIGWARDFFDRAAAFALGSVYVNFMTDDESARIDAAYGPNIARLRTVKARYDPHNLFRHNQNIRPDAQEHARPAA</sequence>
<feature type="domain" description="FAD-binding PCMH-type" evidence="6">
    <location>
        <begin position="39"/>
        <end position="209"/>
    </location>
</feature>
<dbReference type="Pfam" id="PF08031">
    <property type="entry name" value="BBE"/>
    <property type="match status" value="1"/>
</dbReference>
<reference evidence="7 8" key="1">
    <citation type="submission" date="2017-05" db="EMBL/GenBank/DDBJ databases">
        <title>Complete and WGS of Bordetella genogroups.</title>
        <authorList>
            <person name="Spilker T."/>
            <person name="LiPuma J."/>
        </authorList>
    </citation>
    <scope>NUCLEOTIDE SEQUENCE [LARGE SCALE GENOMIC DNA]</scope>
    <source>
        <strain evidence="7 8">AU17164</strain>
    </source>
</reference>
<dbReference type="GO" id="GO:0071949">
    <property type="term" value="F:FAD binding"/>
    <property type="evidence" value="ECO:0007669"/>
    <property type="project" value="InterPro"/>
</dbReference>
<dbReference type="AlphaFoldDB" id="A0A1W6YZR3"/>
<evidence type="ECO:0000256" key="4">
    <source>
        <dbReference type="ARBA" id="ARBA00022827"/>
    </source>
</evidence>